<dbReference type="AlphaFoldDB" id="A0A2H3J374"/>
<evidence type="ECO:0000313" key="2">
    <source>
        <dbReference type="EMBL" id="PCH36616.1"/>
    </source>
</evidence>
<sequence length="198" mass="20922">MTPTDIMENVNIKHLLSWDKDVDMLDEDNCSAQDDEDVIACLLKCDKESKCPAPTMTPATRSSAMPATSSGMTTAMRSTATTSADPPITPPGTMEDVSIACLLQWDNDSNLPPAIVTPTATHLASPSTTTITTDSSLSHLLSWDKDSDSPIASTSNIPRKKADHLGRDENGPGVTAAPCGSAPSVSFQKLNEDGETLC</sequence>
<feature type="region of interest" description="Disordered" evidence="1">
    <location>
        <begin position="146"/>
        <end position="198"/>
    </location>
</feature>
<dbReference type="Proteomes" id="UP000218811">
    <property type="component" value="Unassembled WGS sequence"/>
</dbReference>
<evidence type="ECO:0000313" key="3">
    <source>
        <dbReference type="Proteomes" id="UP000218811"/>
    </source>
</evidence>
<keyword evidence="3" id="KW-1185">Reference proteome</keyword>
<evidence type="ECO:0000256" key="1">
    <source>
        <dbReference type="SAM" id="MobiDB-lite"/>
    </source>
</evidence>
<reference evidence="2 3" key="1">
    <citation type="journal article" date="2012" name="Science">
        <title>The Paleozoic origin of enzymatic lignin decomposition reconstructed from 31 fungal genomes.</title>
        <authorList>
            <person name="Floudas D."/>
            <person name="Binder M."/>
            <person name="Riley R."/>
            <person name="Barry K."/>
            <person name="Blanchette R.A."/>
            <person name="Henrissat B."/>
            <person name="Martinez A.T."/>
            <person name="Otillar R."/>
            <person name="Spatafora J.W."/>
            <person name="Yadav J.S."/>
            <person name="Aerts A."/>
            <person name="Benoit I."/>
            <person name="Boyd A."/>
            <person name="Carlson A."/>
            <person name="Copeland A."/>
            <person name="Coutinho P.M."/>
            <person name="de Vries R.P."/>
            <person name="Ferreira P."/>
            <person name="Findley K."/>
            <person name="Foster B."/>
            <person name="Gaskell J."/>
            <person name="Glotzer D."/>
            <person name="Gorecki P."/>
            <person name="Heitman J."/>
            <person name="Hesse C."/>
            <person name="Hori C."/>
            <person name="Igarashi K."/>
            <person name="Jurgens J.A."/>
            <person name="Kallen N."/>
            <person name="Kersten P."/>
            <person name="Kohler A."/>
            <person name="Kuees U."/>
            <person name="Kumar T.K.A."/>
            <person name="Kuo A."/>
            <person name="LaButti K."/>
            <person name="Larrondo L.F."/>
            <person name="Lindquist E."/>
            <person name="Ling A."/>
            <person name="Lombard V."/>
            <person name="Lucas S."/>
            <person name="Lundell T."/>
            <person name="Martin R."/>
            <person name="McLaughlin D.J."/>
            <person name="Morgenstern I."/>
            <person name="Morin E."/>
            <person name="Murat C."/>
            <person name="Nagy L.G."/>
            <person name="Nolan M."/>
            <person name="Ohm R.A."/>
            <person name="Patyshakuliyeva A."/>
            <person name="Rokas A."/>
            <person name="Ruiz-Duenas F.J."/>
            <person name="Sabat G."/>
            <person name="Salamov A."/>
            <person name="Samejima M."/>
            <person name="Schmutz J."/>
            <person name="Slot J.C."/>
            <person name="St John F."/>
            <person name="Stenlid J."/>
            <person name="Sun H."/>
            <person name="Sun S."/>
            <person name="Syed K."/>
            <person name="Tsang A."/>
            <person name="Wiebenga A."/>
            <person name="Young D."/>
            <person name="Pisabarro A."/>
            <person name="Eastwood D.C."/>
            <person name="Martin F."/>
            <person name="Cullen D."/>
            <person name="Grigoriev I.V."/>
            <person name="Hibbett D.S."/>
        </authorList>
    </citation>
    <scope>NUCLEOTIDE SEQUENCE [LARGE SCALE GENOMIC DNA]</scope>
    <source>
        <strain evidence="2 3">MD-104</strain>
    </source>
</reference>
<accession>A0A2H3J374</accession>
<gene>
    <name evidence="2" type="ORF">WOLCODRAFT_20640</name>
</gene>
<name>A0A2H3J374_WOLCO</name>
<protein>
    <submittedName>
        <fullName evidence="2">Uncharacterized protein</fullName>
    </submittedName>
</protein>
<dbReference type="EMBL" id="KB467887">
    <property type="protein sequence ID" value="PCH36616.1"/>
    <property type="molecule type" value="Genomic_DNA"/>
</dbReference>
<organism evidence="2 3">
    <name type="scientific">Wolfiporia cocos (strain MD-104)</name>
    <name type="common">Brown rot fungus</name>
    <dbReference type="NCBI Taxonomy" id="742152"/>
    <lineage>
        <taxon>Eukaryota</taxon>
        <taxon>Fungi</taxon>
        <taxon>Dikarya</taxon>
        <taxon>Basidiomycota</taxon>
        <taxon>Agaricomycotina</taxon>
        <taxon>Agaricomycetes</taxon>
        <taxon>Polyporales</taxon>
        <taxon>Phaeolaceae</taxon>
        <taxon>Wolfiporia</taxon>
    </lineage>
</organism>
<proteinExistence type="predicted"/>